<dbReference type="VEuPathDB" id="FungiDB:YALI1_B16863g"/>
<keyword evidence="2" id="KW-0472">Membrane</keyword>
<protein>
    <submittedName>
        <fullName evidence="3">Uncharacterized protein</fullName>
    </submittedName>
</protein>
<evidence type="ECO:0000313" key="3">
    <source>
        <dbReference type="EMBL" id="AOW01614.1"/>
    </source>
</evidence>
<organism evidence="3 4">
    <name type="scientific">Yarrowia lipolytica</name>
    <name type="common">Candida lipolytica</name>
    <dbReference type="NCBI Taxonomy" id="4952"/>
    <lineage>
        <taxon>Eukaryota</taxon>
        <taxon>Fungi</taxon>
        <taxon>Dikarya</taxon>
        <taxon>Ascomycota</taxon>
        <taxon>Saccharomycotina</taxon>
        <taxon>Dipodascomycetes</taxon>
        <taxon>Dipodascales</taxon>
        <taxon>Dipodascales incertae sedis</taxon>
        <taxon>Yarrowia</taxon>
    </lineage>
</organism>
<feature type="compositionally biased region" description="Acidic residues" evidence="1">
    <location>
        <begin position="380"/>
        <end position="389"/>
    </location>
</feature>
<feature type="transmembrane region" description="Helical" evidence="2">
    <location>
        <begin position="932"/>
        <end position="957"/>
    </location>
</feature>
<dbReference type="EMBL" id="CP017554">
    <property type="protein sequence ID" value="AOW01614.1"/>
    <property type="molecule type" value="Genomic_DNA"/>
</dbReference>
<name>A0A1H6PX70_YARLL</name>
<dbReference type="Proteomes" id="UP000182444">
    <property type="component" value="Chromosome 1B"/>
</dbReference>
<sequence>MDTKRSLSGAPPSPRKWTQKRVKTDSLLEDSRLFRPTSPLKWHRKKAGIRPKISAPLEAANTKFYTPAGSPRTDAGGFAYNVELPHSFTFNHSSIFHEHLSDSDKSREEKERVFNVSVDSFSKSMEMLKQTGTASSSRLNLSMRPLAPLALSSVPPLDIPHELMQHNRESPSDDEFHDTRTSFRHSMVSLHGLTDINNEINDINAQIQDINQQIRGIGEVDNIVTVSAIAPVEQMVTAKMDTTPDSVNTENILDELSSLQHEDEEDAEEGEGEDEQVVEQSSESAAAAAEEEDDSLRPLEYDLGNGPKASMPRFPTSSTLGTLVDDSDKQKTVTAAAAANIASPRSFATSASARTLFADRFIDPESIRDSIRVVDISVRDDDEEEDPREEEGRHEGQPHQQEQEEPETSNDDSSSALNSSSVIASTPIELSHANLPTNLFRTHQDRSKYTESGILDNRVSLISTGDKYPLDIDNVSPVRGVDEPSFSLRDVPIETSHRDDYVFEQMKQEEDGLEGGLAPAVSSTSRPISSVSTHSSSLAGTASSTDSLGIHFAPPDLLSQPLGFKMVSNDMGGCSSSDDSAVHHTNEATERAIPLGNFANSSFAELNSGDYQFPDIEVDEPQEPQMSQVAPETPMSVHSQQFSYPPSLSYSPASMEEPIMHPPRSYVPFVFRSRELDEKDQGLYAQNNTVFVNNAFIPFYPSPENSPQFPNINSFPEVRGVSNKEPPKEYLELKAERDKEIARLTREFEERDKQLLAKGVGKDTSPDVFNIPATPAPLRVRKQRKDRPISDRPLSEVPQIPKRSASRRSSKRSSLIPSSETYHTDLDAIEPLPMIDASRIEPEVEVEEKQAEVLSPSLSQQRQASAGSTGTVIRHPLQNQFPSLPDNQMLFMTRTGQKQNFGKIQPLKSNPGGTHLYDLEAQKENNMCRDSISLLMLFLFFFMPPLWLAMGLGYLDSVAGEVKQSHKKAALALGGTMMVAVVVGISVGLGVGLTR</sequence>
<evidence type="ECO:0000256" key="1">
    <source>
        <dbReference type="SAM" id="MobiDB-lite"/>
    </source>
</evidence>
<dbReference type="GeneID" id="2906725"/>
<feature type="compositionally biased region" description="Polar residues" evidence="1">
    <location>
        <begin position="856"/>
        <end position="869"/>
    </location>
</feature>
<feature type="region of interest" description="Disordered" evidence="1">
    <location>
        <begin position="260"/>
        <end position="325"/>
    </location>
</feature>
<proteinExistence type="predicted"/>
<feature type="compositionally biased region" description="Low complexity" evidence="1">
    <location>
        <begin position="278"/>
        <end position="288"/>
    </location>
</feature>
<keyword evidence="2" id="KW-0812">Transmembrane</keyword>
<dbReference type="KEGG" id="yli:2906725"/>
<feature type="compositionally biased region" description="Low complexity" evidence="1">
    <location>
        <begin position="522"/>
        <end position="537"/>
    </location>
</feature>
<feature type="region of interest" description="Disordered" evidence="1">
    <location>
        <begin position="509"/>
        <end position="542"/>
    </location>
</feature>
<feature type="region of interest" description="Disordered" evidence="1">
    <location>
        <begin position="1"/>
        <end position="22"/>
    </location>
</feature>
<feature type="region of interest" description="Disordered" evidence="1">
    <location>
        <begin position="373"/>
        <end position="419"/>
    </location>
</feature>
<gene>
    <name evidence="3" type="ORF">YALI1_B16863g</name>
</gene>
<feature type="region of interest" description="Disordered" evidence="1">
    <location>
        <begin position="843"/>
        <end position="869"/>
    </location>
</feature>
<feature type="region of interest" description="Disordered" evidence="1">
    <location>
        <begin position="756"/>
        <end position="830"/>
    </location>
</feature>
<evidence type="ECO:0000313" key="4">
    <source>
        <dbReference type="Proteomes" id="UP000182444"/>
    </source>
</evidence>
<dbReference type="AlphaFoldDB" id="A0A1H6PX70"/>
<feature type="compositionally biased region" description="Acidic residues" evidence="1">
    <location>
        <begin position="262"/>
        <end position="277"/>
    </location>
</feature>
<evidence type="ECO:0000256" key="2">
    <source>
        <dbReference type="SAM" id="Phobius"/>
    </source>
</evidence>
<dbReference type="VEuPathDB" id="FungiDB:YALI0_B12738g"/>
<feature type="transmembrane region" description="Helical" evidence="2">
    <location>
        <begin position="969"/>
        <end position="993"/>
    </location>
</feature>
<accession>A0A1H6PX70</accession>
<feature type="compositionally biased region" description="Basic and acidic residues" evidence="1">
    <location>
        <begin position="756"/>
        <end position="765"/>
    </location>
</feature>
<keyword evidence="2" id="KW-1133">Transmembrane helix</keyword>
<reference evidence="3 4" key="1">
    <citation type="journal article" date="2016" name="PLoS ONE">
        <title>Sequence Assembly of Yarrowia lipolytica Strain W29/CLIB89 Shows Transposable Element Diversity.</title>
        <authorList>
            <person name="Magnan C."/>
            <person name="Yu J."/>
            <person name="Chang I."/>
            <person name="Jahn E."/>
            <person name="Kanomata Y."/>
            <person name="Wu J."/>
            <person name="Zeller M."/>
            <person name="Oakes M."/>
            <person name="Baldi P."/>
            <person name="Sandmeyer S."/>
        </authorList>
    </citation>
    <scope>NUCLEOTIDE SEQUENCE [LARGE SCALE GENOMIC DNA]</scope>
    <source>
        <strain evidence="4">CLIB89(W29)</strain>
    </source>
</reference>
<dbReference type="RefSeq" id="XP_500812.3">
    <property type="nucleotide sequence ID" value="XM_500812.3"/>
</dbReference>